<comment type="catalytic activity">
    <reaction evidence="1">
        <text>ATP + protein L-histidine = ADP + protein N-phospho-L-histidine.</text>
        <dbReference type="EC" id="2.7.13.3"/>
    </reaction>
</comment>
<dbReference type="GO" id="GO:0000155">
    <property type="term" value="F:phosphorelay sensor kinase activity"/>
    <property type="evidence" value="ECO:0007669"/>
    <property type="project" value="InterPro"/>
</dbReference>
<dbReference type="Pfam" id="PF02518">
    <property type="entry name" value="HATPase_c"/>
    <property type="match status" value="1"/>
</dbReference>
<dbReference type="Gene3D" id="1.10.287.130">
    <property type="match status" value="1"/>
</dbReference>
<dbReference type="InterPro" id="IPR036097">
    <property type="entry name" value="HisK_dim/P_sf"/>
</dbReference>
<dbReference type="InterPro" id="IPR001610">
    <property type="entry name" value="PAC"/>
</dbReference>
<dbReference type="Gene3D" id="3.30.450.20">
    <property type="entry name" value="PAS domain"/>
    <property type="match status" value="3"/>
</dbReference>
<feature type="domain" description="PAC" evidence="11">
    <location>
        <begin position="267"/>
        <end position="319"/>
    </location>
</feature>
<dbReference type="PROSITE" id="PS50113">
    <property type="entry name" value="PAC"/>
    <property type="match status" value="3"/>
</dbReference>
<feature type="domain" description="Histidine kinase" evidence="8">
    <location>
        <begin position="624"/>
        <end position="852"/>
    </location>
</feature>
<dbReference type="InterPro" id="IPR001789">
    <property type="entry name" value="Sig_transdc_resp-reg_receiver"/>
</dbReference>
<dbReference type="Proteomes" id="UP000001695">
    <property type="component" value="Chromosome"/>
</dbReference>
<dbReference type="InterPro" id="IPR035965">
    <property type="entry name" value="PAS-like_dom_sf"/>
</dbReference>
<gene>
    <name evidence="12" type="ordered locus">Bind_0364</name>
</gene>
<feature type="domain" description="PAC" evidence="11">
    <location>
        <begin position="394"/>
        <end position="446"/>
    </location>
</feature>
<dbReference type="SUPFAM" id="SSF47384">
    <property type="entry name" value="Homodimeric domain of signal transducing histidine kinase"/>
    <property type="match status" value="1"/>
</dbReference>
<keyword evidence="3 6" id="KW-0597">Phosphoprotein</keyword>
<dbReference type="PROSITE" id="PS50109">
    <property type="entry name" value="HIS_KIN"/>
    <property type="match status" value="1"/>
</dbReference>
<feature type="modified residue" description="4-aspartylphosphate" evidence="6">
    <location>
        <position position="928"/>
    </location>
</feature>
<dbReference type="KEGG" id="bid:Bind_0364"/>
<feature type="coiled-coil region" evidence="7">
    <location>
        <begin position="588"/>
        <end position="615"/>
    </location>
</feature>
<keyword evidence="4" id="KW-0808">Transferase</keyword>
<dbReference type="Pfam" id="PF00072">
    <property type="entry name" value="Response_reg"/>
    <property type="match status" value="1"/>
</dbReference>
<dbReference type="InterPro" id="IPR000014">
    <property type="entry name" value="PAS"/>
</dbReference>
<dbReference type="Gene3D" id="3.30.565.10">
    <property type="entry name" value="Histidine kinase-like ATPase, C-terminal domain"/>
    <property type="match status" value="1"/>
</dbReference>
<organism evidence="12 13">
    <name type="scientific">Beijerinckia indica subsp. indica (strain ATCC 9039 / DSM 1715 / NCIMB 8712)</name>
    <dbReference type="NCBI Taxonomy" id="395963"/>
    <lineage>
        <taxon>Bacteria</taxon>
        <taxon>Pseudomonadati</taxon>
        <taxon>Pseudomonadota</taxon>
        <taxon>Alphaproteobacteria</taxon>
        <taxon>Hyphomicrobiales</taxon>
        <taxon>Beijerinckiaceae</taxon>
        <taxon>Beijerinckia</taxon>
    </lineage>
</organism>
<dbReference type="PANTHER" id="PTHR43304">
    <property type="entry name" value="PHYTOCHROME-LIKE PROTEIN CPH1"/>
    <property type="match status" value="1"/>
</dbReference>
<dbReference type="RefSeq" id="WP_012383376.1">
    <property type="nucleotide sequence ID" value="NC_010581.1"/>
</dbReference>
<dbReference type="STRING" id="395963.Bind_0364"/>
<feature type="domain" description="Response regulatory" evidence="9">
    <location>
        <begin position="878"/>
        <end position="990"/>
    </location>
</feature>
<proteinExistence type="predicted"/>
<dbReference type="Gene3D" id="3.40.50.2300">
    <property type="match status" value="1"/>
</dbReference>
<dbReference type="InterPro" id="IPR029016">
    <property type="entry name" value="GAF-like_dom_sf"/>
</dbReference>
<dbReference type="NCBIfam" id="TIGR00229">
    <property type="entry name" value="sensory_box"/>
    <property type="match status" value="2"/>
</dbReference>
<dbReference type="Gene3D" id="3.30.450.40">
    <property type="match status" value="1"/>
</dbReference>
<dbReference type="PRINTS" id="PR00344">
    <property type="entry name" value="BCTRLSENSOR"/>
</dbReference>
<dbReference type="InterPro" id="IPR052162">
    <property type="entry name" value="Sensor_kinase/Photoreceptor"/>
</dbReference>
<evidence type="ECO:0000256" key="3">
    <source>
        <dbReference type="ARBA" id="ARBA00022553"/>
    </source>
</evidence>
<dbReference type="eggNOG" id="COG2202">
    <property type="taxonomic scope" value="Bacteria"/>
</dbReference>
<dbReference type="InterPro" id="IPR000700">
    <property type="entry name" value="PAS-assoc_C"/>
</dbReference>
<dbReference type="Pfam" id="PF13185">
    <property type="entry name" value="GAF_2"/>
    <property type="match status" value="1"/>
</dbReference>
<dbReference type="Pfam" id="PF00512">
    <property type="entry name" value="HisKA"/>
    <property type="match status" value="1"/>
</dbReference>
<dbReference type="InterPro" id="IPR011006">
    <property type="entry name" value="CheY-like_superfamily"/>
</dbReference>
<dbReference type="eggNOG" id="COG2203">
    <property type="taxonomic scope" value="Bacteria"/>
</dbReference>
<dbReference type="PROSITE" id="PS50110">
    <property type="entry name" value="RESPONSE_REGULATORY"/>
    <property type="match status" value="1"/>
</dbReference>
<dbReference type="SMART" id="SM00387">
    <property type="entry name" value="HATPase_c"/>
    <property type="match status" value="1"/>
</dbReference>
<dbReference type="InterPro" id="IPR005467">
    <property type="entry name" value="His_kinase_dom"/>
</dbReference>
<dbReference type="EC" id="2.7.13.3" evidence="2"/>
<dbReference type="Pfam" id="PF08447">
    <property type="entry name" value="PAS_3"/>
    <property type="match status" value="3"/>
</dbReference>
<dbReference type="AlphaFoldDB" id="B2IDG6"/>
<dbReference type="SUPFAM" id="SSF55781">
    <property type="entry name" value="GAF domain-like"/>
    <property type="match status" value="1"/>
</dbReference>
<evidence type="ECO:0000256" key="6">
    <source>
        <dbReference type="PROSITE-ProRule" id="PRU00169"/>
    </source>
</evidence>
<evidence type="ECO:0000256" key="7">
    <source>
        <dbReference type="SAM" id="Coils"/>
    </source>
</evidence>
<dbReference type="SMART" id="SM00388">
    <property type="entry name" value="HisKA"/>
    <property type="match status" value="1"/>
</dbReference>
<dbReference type="PROSITE" id="PS50112">
    <property type="entry name" value="PAS"/>
    <property type="match status" value="1"/>
</dbReference>
<dbReference type="SMART" id="SM00086">
    <property type="entry name" value="PAC"/>
    <property type="match status" value="3"/>
</dbReference>
<name>B2IDG6_BEII9</name>
<dbReference type="InterPro" id="IPR003661">
    <property type="entry name" value="HisK_dim/P_dom"/>
</dbReference>
<dbReference type="InterPro" id="IPR003018">
    <property type="entry name" value="GAF"/>
</dbReference>
<dbReference type="SUPFAM" id="SSF55785">
    <property type="entry name" value="PYP-like sensor domain (PAS domain)"/>
    <property type="match status" value="3"/>
</dbReference>
<dbReference type="SMART" id="SM00448">
    <property type="entry name" value="REC"/>
    <property type="match status" value="1"/>
</dbReference>
<dbReference type="eggNOG" id="COG4191">
    <property type="taxonomic scope" value="Bacteria"/>
</dbReference>
<dbReference type="HOGENOM" id="CLU_000445_114_51_5"/>
<dbReference type="InterPro" id="IPR013655">
    <property type="entry name" value="PAS_fold_3"/>
</dbReference>
<reference evidence="12 13" key="2">
    <citation type="journal article" date="2010" name="J. Bacteriol.">
        <title>Complete genome sequence of Beijerinckia indica subsp. indica.</title>
        <authorList>
            <person name="Tamas I."/>
            <person name="Dedysh S.N."/>
            <person name="Liesack W."/>
            <person name="Stott M.B."/>
            <person name="Alam M."/>
            <person name="Murrell J.C."/>
            <person name="Dunfield P.F."/>
        </authorList>
    </citation>
    <scope>NUCLEOTIDE SEQUENCE [LARGE SCALE GENOMIC DNA]</scope>
    <source>
        <strain evidence="13">ATCC 9039 / DSM 1715 / NCIMB 8712</strain>
    </source>
</reference>
<dbReference type="PANTHER" id="PTHR43304:SF1">
    <property type="entry name" value="PAC DOMAIN-CONTAINING PROTEIN"/>
    <property type="match status" value="1"/>
</dbReference>
<sequence>MAALQGSTMTVDAPGREDLSFAPQEAGDAISWRALADVLSAIAAVQEPRAVMKLVCRAGCALVGADGASFILREGDFCHYAEQEGLGPLWQGLRFTLRECLAGSVLAEGVPAIIPDVRRDDRAALYHMTGVESLMMIPLGAGLQPEPRLGTIGIYWACKREPTEAEIHACELLAQAAARTLTNITEIATLRDSEAKLRLVLETGRFGIFELDGATRALDASPIYKDHYGRDPHLPFTYADMISTIHPLDRHDLVTGLDRATMEGVIFDQEYRLVTADGDLRRLHVHAHPIRDARGRSTRLVGASLDITERYQAECILQANERRMQLAQDAALVGTWEWDMTTHDVVCSPEQSRLFGHEPIMRTLSEADFFASVHRDDRDMLKAAFGAMPRSGGFECEYRIVQPDDDIRWVVGRGRVLHDAEGLQTRLIGIMMDVTERHRAEEILRASEDRYRNLVESLPLLVWTCRPNADCDYLSPQWIAYTGRSADELLGLNWLEYVHPDDRERAEEHWRGARDDKHPYHIDYRLRRHDGVYRWFKTRGTPVRDMDGRIIYWIKTCTDIEDLVVAREYVARHQYELEHLVAERTIELADINAQLKEEINERSKVQAQLAQAQRIEAIGQVTSGVAHDFNNLLTVILGNLDLLEKSVIDPVRGDPKTKRRLDNMRMAGERGAKLTGQLLAFSRRQRLQPKPIDLNEAALAVKELLQGALGGSVLLEWNPKPDLWLALADLTQIELVLLNLAINARDAMQAGGTLIIETANVILPYKSDRQMGEPVAAGEYVVLAVTDSGCGMSESVKARVFEPFFTTKPIGKGSGLGLPQVYGFATQSGGGVTIDTQEGVGTTVKVYLPRAMTPVMGYEGIHPAPVENGHAQRCKPITILLVDDDNAVREVAANILTDLGYAVIEAGSGSAALERLEEMPQIDLLLVDFAMPGMNGVELARVVRERLPNLPILFVTGYADLAEIKNVGEDRIVQKPFERQGLAAKVSYVLERGADTHVYPARDNNISLARGRM</sequence>
<dbReference type="InterPro" id="IPR004358">
    <property type="entry name" value="Sig_transdc_His_kin-like_C"/>
</dbReference>
<keyword evidence="5 12" id="KW-0418">Kinase</keyword>
<keyword evidence="13" id="KW-1185">Reference proteome</keyword>
<evidence type="ECO:0000259" key="8">
    <source>
        <dbReference type="PROSITE" id="PS50109"/>
    </source>
</evidence>
<dbReference type="Gene3D" id="2.10.70.100">
    <property type="match status" value="2"/>
</dbReference>
<feature type="domain" description="PAS" evidence="10">
    <location>
        <begin position="447"/>
        <end position="517"/>
    </location>
</feature>
<dbReference type="CDD" id="cd00130">
    <property type="entry name" value="PAS"/>
    <property type="match status" value="3"/>
</dbReference>
<dbReference type="CDD" id="cd00082">
    <property type="entry name" value="HisKA"/>
    <property type="match status" value="1"/>
</dbReference>
<evidence type="ECO:0000313" key="13">
    <source>
        <dbReference type="Proteomes" id="UP000001695"/>
    </source>
</evidence>
<evidence type="ECO:0000259" key="9">
    <source>
        <dbReference type="PROSITE" id="PS50110"/>
    </source>
</evidence>
<evidence type="ECO:0000259" key="10">
    <source>
        <dbReference type="PROSITE" id="PS50112"/>
    </source>
</evidence>
<dbReference type="SMART" id="SM00091">
    <property type="entry name" value="PAS"/>
    <property type="match status" value="3"/>
</dbReference>
<dbReference type="eggNOG" id="COG0784">
    <property type="taxonomic scope" value="Bacteria"/>
</dbReference>
<evidence type="ECO:0000256" key="4">
    <source>
        <dbReference type="ARBA" id="ARBA00022679"/>
    </source>
</evidence>
<evidence type="ECO:0000256" key="2">
    <source>
        <dbReference type="ARBA" id="ARBA00012438"/>
    </source>
</evidence>
<dbReference type="SUPFAM" id="SSF55874">
    <property type="entry name" value="ATPase domain of HSP90 chaperone/DNA topoisomerase II/histidine kinase"/>
    <property type="match status" value="1"/>
</dbReference>
<keyword evidence="7" id="KW-0175">Coiled coil</keyword>
<dbReference type="FunFam" id="3.30.450.20:FF:000099">
    <property type="entry name" value="Sensory box sensor histidine kinase"/>
    <property type="match status" value="1"/>
</dbReference>
<dbReference type="InterPro" id="IPR003594">
    <property type="entry name" value="HATPase_dom"/>
</dbReference>
<dbReference type="InterPro" id="IPR036890">
    <property type="entry name" value="HATPase_C_sf"/>
</dbReference>
<dbReference type="EMBL" id="CP001016">
    <property type="protein sequence ID" value="ACB94018.1"/>
    <property type="molecule type" value="Genomic_DNA"/>
</dbReference>
<evidence type="ECO:0000259" key="11">
    <source>
        <dbReference type="PROSITE" id="PS50113"/>
    </source>
</evidence>
<evidence type="ECO:0000256" key="5">
    <source>
        <dbReference type="ARBA" id="ARBA00022777"/>
    </source>
</evidence>
<dbReference type="SUPFAM" id="SSF52172">
    <property type="entry name" value="CheY-like"/>
    <property type="match status" value="1"/>
</dbReference>
<evidence type="ECO:0000313" key="12">
    <source>
        <dbReference type="EMBL" id="ACB94018.1"/>
    </source>
</evidence>
<protein>
    <recommendedName>
        <fullName evidence="2">histidine kinase</fullName>
        <ecNumber evidence="2">2.7.13.3</ecNumber>
    </recommendedName>
</protein>
<accession>B2IDG6</accession>
<evidence type="ECO:0000256" key="1">
    <source>
        <dbReference type="ARBA" id="ARBA00000085"/>
    </source>
</evidence>
<reference evidence="13" key="1">
    <citation type="submission" date="2008-03" db="EMBL/GenBank/DDBJ databases">
        <title>Complete sequence of chromosome of Beijerinckia indica subsp. indica ATCC 9039.</title>
        <authorList>
            <consortium name="US DOE Joint Genome Institute"/>
            <person name="Copeland A."/>
            <person name="Lucas S."/>
            <person name="Lapidus A."/>
            <person name="Glavina del Rio T."/>
            <person name="Dalin E."/>
            <person name="Tice H."/>
            <person name="Bruce D."/>
            <person name="Goodwin L."/>
            <person name="Pitluck S."/>
            <person name="LaButti K."/>
            <person name="Schmutz J."/>
            <person name="Larimer F."/>
            <person name="Land M."/>
            <person name="Hauser L."/>
            <person name="Kyrpides N."/>
            <person name="Mikhailova N."/>
            <person name="Dunfield P.F."/>
            <person name="Dedysh S.N."/>
            <person name="Liesack W."/>
            <person name="Saw J.H."/>
            <person name="Alam M."/>
            <person name="Chen Y."/>
            <person name="Murrell J.C."/>
            <person name="Richardson P."/>
        </authorList>
    </citation>
    <scope>NUCLEOTIDE SEQUENCE [LARGE SCALE GENOMIC DNA]</scope>
    <source>
        <strain evidence="13">ATCC 9039 / DSM 1715 / NCIMB 8712</strain>
    </source>
</reference>
<feature type="domain" description="PAC" evidence="11">
    <location>
        <begin position="520"/>
        <end position="572"/>
    </location>
</feature>